<keyword evidence="2" id="KW-1185">Reference proteome</keyword>
<dbReference type="Proteomes" id="UP000821853">
    <property type="component" value="Chromosome 4"/>
</dbReference>
<proteinExistence type="predicted"/>
<evidence type="ECO:0000313" key="2">
    <source>
        <dbReference type="Proteomes" id="UP000821853"/>
    </source>
</evidence>
<reference evidence="1 2" key="1">
    <citation type="journal article" date="2020" name="Cell">
        <title>Large-Scale Comparative Analyses of Tick Genomes Elucidate Their Genetic Diversity and Vector Capacities.</title>
        <authorList>
            <consortium name="Tick Genome and Microbiome Consortium (TIGMIC)"/>
            <person name="Jia N."/>
            <person name="Wang J."/>
            <person name="Shi W."/>
            <person name="Du L."/>
            <person name="Sun Y."/>
            <person name="Zhan W."/>
            <person name="Jiang J.F."/>
            <person name="Wang Q."/>
            <person name="Zhang B."/>
            <person name="Ji P."/>
            <person name="Bell-Sakyi L."/>
            <person name="Cui X.M."/>
            <person name="Yuan T.T."/>
            <person name="Jiang B.G."/>
            <person name="Yang W.F."/>
            <person name="Lam T.T."/>
            <person name="Chang Q.C."/>
            <person name="Ding S.J."/>
            <person name="Wang X.J."/>
            <person name="Zhu J.G."/>
            <person name="Ruan X.D."/>
            <person name="Zhao L."/>
            <person name="Wei J.T."/>
            <person name="Ye R.Z."/>
            <person name="Que T.C."/>
            <person name="Du C.H."/>
            <person name="Zhou Y.H."/>
            <person name="Cheng J.X."/>
            <person name="Dai P.F."/>
            <person name="Guo W.B."/>
            <person name="Han X.H."/>
            <person name="Huang E.J."/>
            <person name="Li L.F."/>
            <person name="Wei W."/>
            <person name="Gao Y.C."/>
            <person name="Liu J.Z."/>
            <person name="Shao H.Z."/>
            <person name="Wang X."/>
            <person name="Wang C.C."/>
            <person name="Yang T.C."/>
            <person name="Huo Q.B."/>
            <person name="Li W."/>
            <person name="Chen H.Y."/>
            <person name="Chen S.E."/>
            <person name="Zhou L.G."/>
            <person name="Ni X.B."/>
            <person name="Tian J.H."/>
            <person name="Sheng Y."/>
            <person name="Liu T."/>
            <person name="Pan Y.S."/>
            <person name="Xia L.Y."/>
            <person name="Li J."/>
            <person name="Zhao F."/>
            <person name="Cao W.C."/>
        </authorList>
    </citation>
    <scope>NUCLEOTIDE SEQUENCE [LARGE SCALE GENOMIC DNA]</scope>
    <source>
        <strain evidence="1">HaeL-2018</strain>
    </source>
</reference>
<organism evidence="1 2">
    <name type="scientific">Haemaphysalis longicornis</name>
    <name type="common">Bush tick</name>
    <dbReference type="NCBI Taxonomy" id="44386"/>
    <lineage>
        <taxon>Eukaryota</taxon>
        <taxon>Metazoa</taxon>
        <taxon>Ecdysozoa</taxon>
        <taxon>Arthropoda</taxon>
        <taxon>Chelicerata</taxon>
        <taxon>Arachnida</taxon>
        <taxon>Acari</taxon>
        <taxon>Parasitiformes</taxon>
        <taxon>Ixodida</taxon>
        <taxon>Ixodoidea</taxon>
        <taxon>Ixodidae</taxon>
        <taxon>Haemaphysalinae</taxon>
        <taxon>Haemaphysalis</taxon>
    </lineage>
</organism>
<gene>
    <name evidence="1" type="ORF">HPB48_001088</name>
</gene>
<evidence type="ECO:0000313" key="1">
    <source>
        <dbReference type="EMBL" id="KAH9373912.1"/>
    </source>
</evidence>
<name>A0A9J6GHC1_HAELO</name>
<dbReference type="EMBL" id="JABSTR010000006">
    <property type="protein sequence ID" value="KAH9373912.1"/>
    <property type="molecule type" value="Genomic_DNA"/>
</dbReference>
<comment type="caution">
    <text evidence="1">The sequence shown here is derived from an EMBL/GenBank/DDBJ whole genome shotgun (WGS) entry which is preliminary data.</text>
</comment>
<protein>
    <submittedName>
        <fullName evidence="1">Uncharacterized protein</fullName>
    </submittedName>
</protein>
<accession>A0A9J6GHC1</accession>
<sequence>MAEEWCRGKFDGRAPSAYYYHLRPARGLSWPQLALSKFYDVHSLKGAKFGPYLSRNIENNIDSKSGDGVSYDEPERYVSGLGFPAFSCISPDGSYGITTPKRELVVDSYKPNAGIARQRTHDFEVKSTGFFFFISSQTISTHARAGPTSPPRSGYSSPRRAEQIKQCAEAHRSLRVVGANFEGKVYVGALTVLGRCTGTMAGHFQSAGPVFVSSGSF</sequence>
<dbReference type="VEuPathDB" id="VectorBase:HLOH_054983"/>
<dbReference type="AlphaFoldDB" id="A0A9J6GHC1"/>